<evidence type="ECO:0000313" key="3">
    <source>
        <dbReference type="Proteomes" id="UP000748531"/>
    </source>
</evidence>
<evidence type="ECO:0000313" key="2">
    <source>
        <dbReference type="EMBL" id="KAF5398488.1"/>
    </source>
</evidence>
<gene>
    <name evidence="2" type="ORF">PHET_08160</name>
</gene>
<evidence type="ECO:0000256" key="1">
    <source>
        <dbReference type="SAM" id="MobiDB-lite"/>
    </source>
</evidence>
<reference evidence="2" key="1">
    <citation type="submission" date="2019-05" db="EMBL/GenBank/DDBJ databases">
        <title>Annotation for the trematode Paragonimus heterotremus.</title>
        <authorList>
            <person name="Choi Y.-J."/>
        </authorList>
    </citation>
    <scope>NUCLEOTIDE SEQUENCE</scope>
    <source>
        <strain evidence="2">LC</strain>
    </source>
</reference>
<dbReference type="AlphaFoldDB" id="A0A8J4T4I3"/>
<dbReference type="OrthoDB" id="18740at2759"/>
<keyword evidence="3" id="KW-1185">Reference proteome</keyword>
<sequence length="247" mass="28442">MKLYSEKLNELKTSWERFTRDRDAFRTWLSDRQTASQHLLELRSRSTAPEDEEKRALEDFLSTLRDQEPLLRSVVRAHKDLTQHNGKVNDPVLDQTKAEFELLLTRSEARLRKIQLQRRSQEPSNGNTQNANHPSVVNKVDALLQQSASTVKHTRVLNQLARSVRKINQELSMPENGDHNKASPRPAQVSADKITLTETESSTKLGSRLDSYRVQRSKYANNVSQIPVRKWQPPESTLGVSREEPKR</sequence>
<dbReference type="SUPFAM" id="SSF46966">
    <property type="entry name" value="Spectrin repeat"/>
    <property type="match status" value="1"/>
</dbReference>
<accession>A0A8J4T4I3</accession>
<name>A0A8J4T4I3_9TREM</name>
<feature type="region of interest" description="Disordered" evidence="1">
    <location>
        <begin position="170"/>
        <end position="190"/>
    </location>
</feature>
<protein>
    <submittedName>
        <fullName evidence="2">Uncharacterized protein</fullName>
    </submittedName>
</protein>
<dbReference type="EMBL" id="LUCH01004947">
    <property type="protein sequence ID" value="KAF5398488.1"/>
    <property type="molecule type" value="Genomic_DNA"/>
</dbReference>
<feature type="region of interest" description="Disordered" evidence="1">
    <location>
        <begin position="218"/>
        <end position="247"/>
    </location>
</feature>
<dbReference type="Proteomes" id="UP000748531">
    <property type="component" value="Unassembled WGS sequence"/>
</dbReference>
<proteinExistence type="predicted"/>
<comment type="caution">
    <text evidence="2">The sequence shown here is derived from an EMBL/GenBank/DDBJ whole genome shotgun (WGS) entry which is preliminary data.</text>
</comment>
<organism evidence="2 3">
    <name type="scientific">Paragonimus heterotremus</name>
    <dbReference type="NCBI Taxonomy" id="100268"/>
    <lineage>
        <taxon>Eukaryota</taxon>
        <taxon>Metazoa</taxon>
        <taxon>Spiralia</taxon>
        <taxon>Lophotrochozoa</taxon>
        <taxon>Platyhelminthes</taxon>
        <taxon>Trematoda</taxon>
        <taxon>Digenea</taxon>
        <taxon>Plagiorchiida</taxon>
        <taxon>Troglotremata</taxon>
        <taxon>Troglotrematidae</taxon>
        <taxon>Paragonimus</taxon>
    </lineage>
</organism>